<dbReference type="STRING" id="1194083.BN12_1440013"/>
<evidence type="ECO:0000313" key="4">
    <source>
        <dbReference type="Proteomes" id="UP000035721"/>
    </source>
</evidence>
<dbReference type="Pfam" id="PF07510">
    <property type="entry name" value="GmrSD_C"/>
    <property type="match status" value="1"/>
</dbReference>
<dbReference type="InterPro" id="IPR011089">
    <property type="entry name" value="GmrSD_C"/>
</dbReference>
<dbReference type="Proteomes" id="UP000035721">
    <property type="component" value="Unassembled WGS sequence"/>
</dbReference>
<gene>
    <name evidence="3" type="ORF">BN12_1440013</name>
</gene>
<feature type="domain" description="Excalibur calcium-binding" evidence="2">
    <location>
        <begin position="293"/>
        <end position="330"/>
    </location>
</feature>
<protein>
    <recommendedName>
        <fullName evidence="2">Excalibur calcium-binding domain-containing protein</fullName>
    </recommendedName>
</protein>
<dbReference type="AlphaFoldDB" id="A0A077LXN6"/>
<comment type="caution">
    <text evidence="3">The sequence shown here is derived from an EMBL/GenBank/DDBJ whole genome shotgun (WGS) entry which is preliminary data.</text>
</comment>
<accession>A0A077LXN6</accession>
<feature type="compositionally biased region" description="Low complexity" evidence="1">
    <location>
        <begin position="273"/>
        <end position="291"/>
    </location>
</feature>
<name>A0A077LXN6_9MICO</name>
<evidence type="ECO:0000313" key="3">
    <source>
        <dbReference type="EMBL" id="CCH76754.1"/>
    </source>
</evidence>
<dbReference type="PROSITE" id="PS51257">
    <property type="entry name" value="PROKAR_LIPOPROTEIN"/>
    <property type="match status" value="1"/>
</dbReference>
<feature type="region of interest" description="Disordered" evidence="1">
    <location>
        <begin position="261"/>
        <end position="296"/>
    </location>
</feature>
<keyword evidence="4" id="KW-1185">Reference proteome</keyword>
<feature type="compositionally biased region" description="Low complexity" evidence="1">
    <location>
        <begin position="39"/>
        <end position="59"/>
    </location>
</feature>
<dbReference type="PANTHER" id="PTHR24094">
    <property type="entry name" value="SECRETED PROTEIN"/>
    <property type="match status" value="1"/>
</dbReference>
<dbReference type="EMBL" id="CAJB01000051">
    <property type="protein sequence ID" value="CCH76754.1"/>
    <property type="molecule type" value="Genomic_DNA"/>
</dbReference>
<proteinExistence type="predicted"/>
<reference evidence="3 4" key="1">
    <citation type="journal article" date="2013" name="ISME J.">
        <title>A metabolic model for members of the genus Tetrasphaera involved in enhanced biological phosphorus removal.</title>
        <authorList>
            <person name="Kristiansen R."/>
            <person name="Nguyen H.T.T."/>
            <person name="Saunders A.M."/>
            <person name="Nielsen J.L."/>
            <person name="Wimmer R."/>
            <person name="Le V.Q."/>
            <person name="McIlroy S.J."/>
            <person name="Petrovski S."/>
            <person name="Seviour R.J."/>
            <person name="Calteau A."/>
            <person name="Nielsen K.L."/>
            <person name="Nielsen P.H."/>
        </authorList>
    </citation>
    <scope>NUCLEOTIDE SEQUENCE [LARGE SCALE GENOMIC DNA]</scope>
    <source>
        <strain evidence="3 4">T1-X7</strain>
    </source>
</reference>
<dbReference type="InterPro" id="IPR008613">
    <property type="entry name" value="Excalibur_Ca-bd_domain"/>
</dbReference>
<organism evidence="3 4">
    <name type="scientific">Nostocoides japonicum T1-X7</name>
    <dbReference type="NCBI Taxonomy" id="1194083"/>
    <lineage>
        <taxon>Bacteria</taxon>
        <taxon>Bacillati</taxon>
        <taxon>Actinomycetota</taxon>
        <taxon>Actinomycetes</taxon>
        <taxon>Micrococcales</taxon>
        <taxon>Intrasporangiaceae</taxon>
        <taxon>Nostocoides</taxon>
    </lineage>
</organism>
<evidence type="ECO:0000259" key="2">
    <source>
        <dbReference type="SMART" id="SM00894"/>
    </source>
</evidence>
<feature type="region of interest" description="Disordered" evidence="1">
    <location>
        <begin position="39"/>
        <end position="74"/>
    </location>
</feature>
<sequence length="330" mass="34382">MVEEGRTDGSRGGRSLVAYAVVPLTSVLVLSGCLSAPSSTPSAAPSPAASSTSIAAAPPVGDETSTRPPPGSALATLMELPVKGRAPLTGYSREAFGPAWHDSDRNGCDTRNDILRRDLVALVLTAGTNGCVVLRGTLHDPYTGRTIGFVRGRGTSEVVQIDHVVALGDAWQKGAQRLTVAQRTAFANDPLNLLAVAGPTNEAKGDGDAATWLPPRTAYRCAYVARQVAVKAAYRLWVTSAERDAIRRVLARCPTQKLPSAGRIPLGGGKVEAAPSPTRPAAAAPGSAGPDPRYPSCRAARAAGFGPYVRGRDPEYAWYRDGDGDGVVCE</sequence>
<dbReference type="PANTHER" id="PTHR24094:SF15">
    <property type="entry name" value="AMP-DEPENDENT SYNTHETASE_LIGASE DOMAIN-CONTAINING PROTEIN-RELATED"/>
    <property type="match status" value="1"/>
</dbReference>
<evidence type="ECO:0000256" key="1">
    <source>
        <dbReference type="SAM" id="MobiDB-lite"/>
    </source>
</evidence>
<dbReference type="Pfam" id="PF05901">
    <property type="entry name" value="Excalibur"/>
    <property type="match status" value="1"/>
</dbReference>
<dbReference type="SMART" id="SM00894">
    <property type="entry name" value="Excalibur"/>
    <property type="match status" value="1"/>
</dbReference>